<accession>A0A2C9VQ04</accession>
<keyword evidence="1" id="KW-1133">Transmembrane helix</keyword>
<reference evidence="2" key="1">
    <citation type="submission" date="2016-02" db="EMBL/GenBank/DDBJ databases">
        <title>WGS assembly of Manihot esculenta.</title>
        <authorList>
            <person name="Bredeson J.V."/>
            <person name="Prochnik S.E."/>
            <person name="Lyons J.B."/>
            <person name="Schmutz J."/>
            <person name="Grimwood J."/>
            <person name="Vrebalov J."/>
            <person name="Bart R.S."/>
            <person name="Amuge T."/>
            <person name="Ferguson M.E."/>
            <person name="Green R."/>
            <person name="Putnam N."/>
            <person name="Stites J."/>
            <person name="Rounsley S."/>
            <person name="Rokhsar D.S."/>
        </authorList>
    </citation>
    <scope>NUCLEOTIDE SEQUENCE [LARGE SCALE GENOMIC DNA]</scope>
    <source>
        <tissue evidence="2">Leaf</tissue>
    </source>
</reference>
<organism evidence="2">
    <name type="scientific">Manihot esculenta</name>
    <name type="common">Cassava</name>
    <name type="synonym">Jatropha manihot</name>
    <dbReference type="NCBI Taxonomy" id="3983"/>
    <lineage>
        <taxon>Eukaryota</taxon>
        <taxon>Viridiplantae</taxon>
        <taxon>Streptophyta</taxon>
        <taxon>Embryophyta</taxon>
        <taxon>Tracheophyta</taxon>
        <taxon>Spermatophyta</taxon>
        <taxon>Magnoliopsida</taxon>
        <taxon>eudicotyledons</taxon>
        <taxon>Gunneridae</taxon>
        <taxon>Pentapetalae</taxon>
        <taxon>rosids</taxon>
        <taxon>fabids</taxon>
        <taxon>Malpighiales</taxon>
        <taxon>Euphorbiaceae</taxon>
        <taxon>Crotonoideae</taxon>
        <taxon>Manihoteae</taxon>
        <taxon>Manihot</taxon>
    </lineage>
</organism>
<proteinExistence type="predicted"/>
<evidence type="ECO:0000256" key="1">
    <source>
        <dbReference type="SAM" id="Phobius"/>
    </source>
</evidence>
<evidence type="ECO:0000313" key="2">
    <source>
        <dbReference type="EMBL" id="OAY46917.1"/>
    </source>
</evidence>
<name>A0A2C9VQ04_MANES</name>
<gene>
    <name evidence="2" type="ORF">MANES_06G038300</name>
</gene>
<sequence length="49" mass="5935">MVKLENRYVIGFYDLLCMHFVTCIIWNFHHPTGSLCMVFFFSFSWHSKT</sequence>
<dbReference type="EMBL" id="CM004392">
    <property type="protein sequence ID" value="OAY46917.1"/>
    <property type="molecule type" value="Genomic_DNA"/>
</dbReference>
<dbReference type="AlphaFoldDB" id="A0A2C9VQ04"/>
<keyword evidence="1" id="KW-0472">Membrane</keyword>
<protein>
    <submittedName>
        <fullName evidence="2">Uncharacterized protein</fullName>
    </submittedName>
</protein>
<keyword evidence="1" id="KW-0812">Transmembrane</keyword>
<feature type="transmembrane region" description="Helical" evidence="1">
    <location>
        <begin position="12"/>
        <end position="29"/>
    </location>
</feature>